<dbReference type="RefSeq" id="WP_090537338.1">
    <property type="nucleotide sequence ID" value="NZ_FOYD01000002.1"/>
</dbReference>
<reference evidence="1 2" key="1">
    <citation type="submission" date="2016-10" db="EMBL/GenBank/DDBJ databases">
        <authorList>
            <person name="de Groot N.N."/>
        </authorList>
    </citation>
    <scope>NUCLEOTIDE SEQUENCE [LARGE SCALE GENOMIC DNA]</scope>
    <source>
        <strain evidence="1 2">JCM 18415</strain>
    </source>
</reference>
<organism evidence="1 2">
    <name type="scientific">Halopseudomonas formosensis</name>
    <dbReference type="NCBI Taxonomy" id="1002526"/>
    <lineage>
        <taxon>Bacteria</taxon>
        <taxon>Pseudomonadati</taxon>
        <taxon>Pseudomonadota</taxon>
        <taxon>Gammaproteobacteria</taxon>
        <taxon>Pseudomonadales</taxon>
        <taxon>Pseudomonadaceae</taxon>
        <taxon>Halopseudomonas</taxon>
    </lineage>
</organism>
<accession>A0A1I6AND4</accession>
<protein>
    <submittedName>
        <fullName evidence="1">Uncharacterized protein</fullName>
    </submittedName>
</protein>
<proteinExistence type="predicted"/>
<evidence type="ECO:0000313" key="2">
    <source>
        <dbReference type="Proteomes" id="UP000242815"/>
    </source>
</evidence>
<dbReference type="EMBL" id="FOYD01000002">
    <property type="protein sequence ID" value="SFQ70077.1"/>
    <property type="molecule type" value="Genomic_DNA"/>
</dbReference>
<dbReference type="Proteomes" id="UP000242815">
    <property type="component" value="Unassembled WGS sequence"/>
</dbReference>
<evidence type="ECO:0000313" key="1">
    <source>
        <dbReference type="EMBL" id="SFQ70077.1"/>
    </source>
</evidence>
<sequence length="189" mass="20851">MRPANAPLCLIPGTTHRSTLRIMQPTWVYKPVTSITAGAPVQLQVLGHGIQTDSWPCWLTGVQHMPELNRDPPRERPHRMRVVDADTLEINSISATGRQPRGGELRYQPPVDLTGCDVEMHLFDRPGGATLMTLGLGTGLTITGPGTIERVIGANQVIPPTASWYWLEVRYPDGTEHRYWEGPVTIGDA</sequence>
<dbReference type="OrthoDB" id="7018784at2"/>
<gene>
    <name evidence="1" type="ORF">SAMN05216578_102245</name>
</gene>
<dbReference type="AlphaFoldDB" id="A0A1I6AND4"/>
<dbReference type="STRING" id="1002526.SAMN05216578_102245"/>
<name>A0A1I6AND4_9GAMM</name>